<reference evidence="4" key="1">
    <citation type="submission" date="2016-10" db="EMBL/GenBank/DDBJ databases">
        <authorList>
            <person name="Varghese N."/>
            <person name="Submissions S."/>
        </authorList>
    </citation>
    <scope>NUCLEOTIDE SEQUENCE [LARGE SCALE GENOMIC DNA]</scope>
    <source>
        <strain evidence="4">DSM 23920</strain>
    </source>
</reference>
<dbReference type="PANTHER" id="PTHR38011">
    <property type="entry name" value="DIHYDROFOLATE REDUCTASE FAMILY PROTEIN (AFU_ORTHOLOGUE AFUA_8G06820)"/>
    <property type="match status" value="1"/>
</dbReference>
<feature type="domain" description="Bacterial bifunctional deaminase-reductase C-terminal" evidence="2">
    <location>
        <begin position="4"/>
        <end position="185"/>
    </location>
</feature>
<name>A0A1H4D4F7_9BACT</name>
<evidence type="ECO:0000313" key="3">
    <source>
        <dbReference type="EMBL" id="SEA67481.1"/>
    </source>
</evidence>
<dbReference type="Pfam" id="PF01872">
    <property type="entry name" value="RibD_C"/>
    <property type="match status" value="1"/>
</dbReference>
<dbReference type="Proteomes" id="UP000199656">
    <property type="component" value="Unassembled WGS sequence"/>
</dbReference>
<proteinExistence type="predicted"/>
<gene>
    <name evidence="3" type="ORF">SAMN05660909_02950</name>
</gene>
<accession>A0A1H4D4F7</accession>
<dbReference type="Gene3D" id="3.40.430.10">
    <property type="entry name" value="Dihydrofolate Reductase, subunit A"/>
    <property type="match status" value="1"/>
</dbReference>
<evidence type="ECO:0000259" key="2">
    <source>
        <dbReference type="Pfam" id="PF01872"/>
    </source>
</evidence>
<protein>
    <submittedName>
        <fullName evidence="3">Dihydrofolate reductase</fullName>
    </submittedName>
</protein>
<dbReference type="AlphaFoldDB" id="A0A1H4D4F7"/>
<organism evidence="3 4">
    <name type="scientific">Chitinophaga terrae</name>
    <name type="common">ex Kim and Jung 2007</name>
    <dbReference type="NCBI Taxonomy" id="408074"/>
    <lineage>
        <taxon>Bacteria</taxon>
        <taxon>Pseudomonadati</taxon>
        <taxon>Bacteroidota</taxon>
        <taxon>Chitinophagia</taxon>
        <taxon>Chitinophagales</taxon>
        <taxon>Chitinophagaceae</taxon>
        <taxon>Chitinophaga</taxon>
    </lineage>
</organism>
<dbReference type="EMBL" id="FNRL01000012">
    <property type="protein sequence ID" value="SEA67481.1"/>
    <property type="molecule type" value="Genomic_DNA"/>
</dbReference>
<dbReference type="GO" id="GO:0008703">
    <property type="term" value="F:5-amino-6-(5-phosphoribosylamino)uracil reductase activity"/>
    <property type="evidence" value="ECO:0007669"/>
    <property type="project" value="InterPro"/>
</dbReference>
<dbReference type="OrthoDB" id="195113at2"/>
<dbReference type="InterPro" id="IPR024072">
    <property type="entry name" value="DHFR-like_dom_sf"/>
</dbReference>
<evidence type="ECO:0000256" key="1">
    <source>
        <dbReference type="SAM" id="MobiDB-lite"/>
    </source>
</evidence>
<dbReference type="STRING" id="408074.SAMN05660909_02950"/>
<dbReference type="InterPro" id="IPR002734">
    <property type="entry name" value="RibDG_C"/>
</dbReference>
<feature type="region of interest" description="Disordered" evidence="1">
    <location>
        <begin position="16"/>
        <end position="38"/>
    </location>
</feature>
<evidence type="ECO:0000313" key="4">
    <source>
        <dbReference type="Proteomes" id="UP000199656"/>
    </source>
</evidence>
<sequence>MSKIIAIEHLSLDGVYQGPARPDEDTRDGFAHGGWASAGNAPEMQQVIGEAMGGPWSLLTGRITYEDLYGFWPNQPPNPMTDALNKVTKFVVSRSSAHLPWSNSVLLEGEATDTVAQLKKEHDKTLIIFGSGELVQALKEYNLVDEFVLMIHPVVLGEGRRFFTGDRRYARLKLQTSLTTAGGVLITRYQYA</sequence>
<dbReference type="SUPFAM" id="SSF53597">
    <property type="entry name" value="Dihydrofolate reductase-like"/>
    <property type="match status" value="1"/>
</dbReference>
<dbReference type="InterPro" id="IPR050765">
    <property type="entry name" value="Riboflavin_Biosynth_HTPR"/>
</dbReference>
<feature type="compositionally biased region" description="Basic and acidic residues" evidence="1">
    <location>
        <begin position="21"/>
        <end position="30"/>
    </location>
</feature>
<keyword evidence="4" id="KW-1185">Reference proteome</keyword>
<dbReference type="GO" id="GO:0009231">
    <property type="term" value="P:riboflavin biosynthetic process"/>
    <property type="evidence" value="ECO:0007669"/>
    <property type="project" value="InterPro"/>
</dbReference>
<dbReference type="RefSeq" id="WP_089762688.1">
    <property type="nucleotide sequence ID" value="NZ_BKAT01000018.1"/>
</dbReference>
<dbReference type="PANTHER" id="PTHR38011:SF2">
    <property type="entry name" value="BIFUNCTIONAL DEAMINASE-REDUCTASE DOMAIN PROTEIN"/>
    <property type="match status" value="1"/>
</dbReference>